<proteinExistence type="inferred from homology"/>
<dbReference type="FunFam" id="1.20.920.20:FF:000008">
    <property type="entry name" value="Dynein heavy chain 10, axonemal"/>
    <property type="match status" value="1"/>
</dbReference>
<keyword evidence="9 14" id="KW-0175">Coiled coil</keyword>
<dbReference type="InterPro" id="IPR003593">
    <property type="entry name" value="AAA+_ATPase"/>
</dbReference>
<comment type="caution">
    <text evidence="17">The sequence shown here is derived from an EMBL/GenBank/DDBJ whole genome shotgun (WGS) entry which is preliminary data.</text>
</comment>
<evidence type="ECO:0000313" key="18">
    <source>
        <dbReference type="Proteomes" id="UP001152320"/>
    </source>
</evidence>
<dbReference type="PANTHER" id="PTHR22878">
    <property type="entry name" value="DYNEIN HEAVY CHAIN 6, AXONEMAL-LIKE-RELATED"/>
    <property type="match status" value="1"/>
</dbReference>
<dbReference type="GO" id="GO:0097729">
    <property type="term" value="C:9+2 motile cilium"/>
    <property type="evidence" value="ECO:0007669"/>
    <property type="project" value="UniProtKB-ARBA"/>
</dbReference>
<feature type="region of interest" description="Disordered" evidence="15">
    <location>
        <begin position="84"/>
        <end position="163"/>
    </location>
</feature>
<dbReference type="Gene3D" id="3.10.490.20">
    <property type="match status" value="1"/>
</dbReference>
<evidence type="ECO:0000256" key="3">
    <source>
        <dbReference type="ARBA" id="ARBA00022490"/>
    </source>
</evidence>
<dbReference type="InterPro" id="IPR013602">
    <property type="entry name" value="Dynein_heavy_linker"/>
</dbReference>
<organism evidence="17 18">
    <name type="scientific">Holothuria leucospilota</name>
    <name type="common">Black long sea cucumber</name>
    <name type="synonym">Mertensiothuria leucospilota</name>
    <dbReference type="NCBI Taxonomy" id="206669"/>
    <lineage>
        <taxon>Eukaryota</taxon>
        <taxon>Metazoa</taxon>
        <taxon>Echinodermata</taxon>
        <taxon>Eleutherozoa</taxon>
        <taxon>Echinozoa</taxon>
        <taxon>Holothuroidea</taxon>
        <taxon>Aspidochirotacea</taxon>
        <taxon>Aspidochirotida</taxon>
        <taxon>Holothuriidae</taxon>
        <taxon>Holothuria</taxon>
    </lineage>
</organism>
<feature type="coiled-coil region" evidence="14">
    <location>
        <begin position="3227"/>
        <end position="3254"/>
    </location>
</feature>
<dbReference type="GO" id="GO:0045505">
    <property type="term" value="F:dynein intermediate chain binding"/>
    <property type="evidence" value="ECO:0007669"/>
    <property type="project" value="InterPro"/>
</dbReference>
<dbReference type="FunFam" id="1.20.140.100:FF:000013">
    <property type="entry name" value="Dynein heavy chain 10, axonemal"/>
    <property type="match status" value="1"/>
</dbReference>
<evidence type="ECO:0000256" key="6">
    <source>
        <dbReference type="ARBA" id="ARBA00022741"/>
    </source>
</evidence>
<dbReference type="FunFam" id="3.40.50.300:FF:000049">
    <property type="entry name" value="Dynein, axonemal, heavy chain 5"/>
    <property type="match status" value="1"/>
</dbReference>
<keyword evidence="11" id="KW-0505">Motor protein</keyword>
<evidence type="ECO:0000256" key="5">
    <source>
        <dbReference type="ARBA" id="ARBA00022737"/>
    </source>
</evidence>
<dbReference type="InterPro" id="IPR041466">
    <property type="entry name" value="Dynein_AAA5_ext"/>
</dbReference>
<evidence type="ECO:0000256" key="10">
    <source>
        <dbReference type="ARBA" id="ARBA00023069"/>
    </source>
</evidence>
<keyword evidence="3" id="KW-0963">Cytoplasm</keyword>
<dbReference type="Gene3D" id="1.10.8.1220">
    <property type="match status" value="1"/>
</dbReference>
<dbReference type="FunFam" id="1.10.8.720:FF:000005">
    <property type="entry name" value="Dynein axonemal heavy chain 10"/>
    <property type="match status" value="1"/>
</dbReference>
<accession>A0A9Q1C229</accession>
<dbReference type="InterPro" id="IPR042219">
    <property type="entry name" value="AAA_lid_11_sf"/>
</dbReference>
<dbReference type="InterPro" id="IPR024743">
    <property type="entry name" value="Dynein_HC_stalk"/>
</dbReference>
<dbReference type="Pfam" id="PF03028">
    <property type="entry name" value="Dynein_heavy"/>
    <property type="match status" value="1"/>
</dbReference>
<dbReference type="Pfam" id="PF12777">
    <property type="entry name" value="MT"/>
    <property type="match status" value="1"/>
</dbReference>
<dbReference type="FunFam" id="3.40.50.300:FF:001855">
    <property type="entry name" value="Dynein axonemal heavy chain 10"/>
    <property type="match status" value="1"/>
</dbReference>
<name>A0A9Q1C229_HOLLE</name>
<dbReference type="GO" id="GO:0005524">
    <property type="term" value="F:ATP binding"/>
    <property type="evidence" value="ECO:0007669"/>
    <property type="project" value="UniProtKB-KW"/>
</dbReference>
<dbReference type="PANTHER" id="PTHR22878:SF63">
    <property type="entry name" value="DYNEIN AXONEMAL HEAVY CHAIN 10"/>
    <property type="match status" value="1"/>
</dbReference>
<evidence type="ECO:0000256" key="14">
    <source>
        <dbReference type="SAM" id="Coils"/>
    </source>
</evidence>
<keyword evidence="6" id="KW-0547">Nucleotide-binding</keyword>
<keyword evidence="4" id="KW-0493">Microtubule</keyword>
<evidence type="ECO:0000256" key="12">
    <source>
        <dbReference type="ARBA" id="ARBA00023212"/>
    </source>
</evidence>
<dbReference type="GO" id="GO:0008017">
    <property type="term" value="F:microtubule binding"/>
    <property type="evidence" value="ECO:0007669"/>
    <property type="project" value="UniProtKB-ARBA"/>
</dbReference>
<evidence type="ECO:0000256" key="15">
    <source>
        <dbReference type="SAM" id="MobiDB-lite"/>
    </source>
</evidence>
<feature type="region of interest" description="Disordered" evidence="15">
    <location>
        <begin position="260"/>
        <end position="292"/>
    </location>
</feature>
<dbReference type="FunFam" id="3.40.50.300:FF:002141">
    <property type="entry name" value="Dynein heavy chain"/>
    <property type="match status" value="1"/>
</dbReference>
<dbReference type="Gene3D" id="1.20.140.100">
    <property type="entry name" value="Dynein heavy chain, N-terminal domain 2"/>
    <property type="match status" value="1"/>
</dbReference>
<dbReference type="Gene3D" id="3.40.50.300">
    <property type="entry name" value="P-loop containing nucleotide triphosphate hydrolases"/>
    <property type="match status" value="5"/>
</dbReference>
<evidence type="ECO:0000256" key="2">
    <source>
        <dbReference type="ARBA" id="ARBA00008887"/>
    </source>
</evidence>
<evidence type="ECO:0000256" key="13">
    <source>
        <dbReference type="ARBA" id="ARBA00023273"/>
    </source>
</evidence>
<dbReference type="FunFam" id="1.10.8.1220:FF:000001">
    <property type="entry name" value="Dynein axonemal heavy chain 5"/>
    <property type="match status" value="1"/>
</dbReference>
<dbReference type="GO" id="GO:0005874">
    <property type="term" value="C:microtubule"/>
    <property type="evidence" value="ECO:0007669"/>
    <property type="project" value="UniProtKB-KW"/>
</dbReference>
<dbReference type="GO" id="GO:0007018">
    <property type="term" value="P:microtubule-based movement"/>
    <property type="evidence" value="ECO:0007669"/>
    <property type="project" value="InterPro"/>
</dbReference>
<dbReference type="GO" id="GO:0005858">
    <property type="term" value="C:axonemal dynein complex"/>
    <property type="evidence" value="ECO:0007669"/>
    <property type="project" value="UniProtKB-ARBA"/>
</dbReference>
<dbReference type="Proteomes" id="UP001152320">
    <property type="component" value="Chromosome 9"/>
</dbReference>
<feature type="compositionally biased region" description="Basic residues" evidence="15">
    <location>
        <begin position="116"/>
        <end position="128"/>
    </location>
</feature>
<keyword evidence="18" id="KW-1185">Reference proteome</keyword>
<dbReference type="FunFam" id="3.40.50.300:FF:000063">
    <property type="entry name" value="dynein heavy chain 6, axonemal"/>
    <property type="match status" value="1"/>
</dbReference>
<dbReference type="SUPFAM" id="SSF52540">
    <property type="entry name" value="P-loop containing nucleoside triphosphate hydrolases"/>
    <property type="match status" value="4"/>
</dbReference>
<feature type="coiled-coil region" evidence="14">
    <location>
        <begin position="3441"/>
        <end position="3503"/>
    </location>
</feature>
<dbReference type="InterPro" id="IPR042222">
    <property type="entry name" value="Dynein_2_N"/>
</dbReference>
<dbReference type="Gene3D" id="3.20.180.20">
    <property type="entry name" value="Dynein heavy chain, N-terminal domain 2"/>
    <property type="match status" value="1"/>
</dbReference>
<dbReference type="InterPro" id="IPR013594">
    <property type="entry name" value="Dynein_heavy_tail"/>
</dbReference>
<dbReference type="Gene3D" id="1.10.287.2620">
    <property type="match status" value="1"/>
</dbReference>
<dbReference type="InterPro" id="IPR043160">
    <property type="entry name" value="Dynein_C_barrel"/>
</dbReference>
<keyword evidence="5" id="KW-0677">Repeat</keyword>
<gene>
    <name evidence="17" type="ORF">HOLleu_20743</name>
</gene>
<keyword evidence="8" id="KW-0243">Dynein</keyword>
<feature type="domain" description="AAA+ ATPase" evidence="16">
    <location>
        <begin position="2003"/>
        <end position="2139"/>
    </location>
</feature>
<dbReference type="InterPro" id="IPR026983">
    <property type="entry name" value="DHC"/>
</dbReference>
<dbReference type="Gene3D" id="1.10.8.720">
    <property type="entry name" value="Region D6 of dynein motor"/>
    <property type="match status" value="1"/>
</dbReference>
<dbReference type="GO" id="GO:0008569">
    <property type="term" value="F:minus-end-directed microtubule motor activity"/>
    <property type="evidence" value="ECO:0007669"/>
    <property type="project" value="InterPro"/>
</dbReference>
<dbReference type="SMART" id="SM00382">
    <property type="entry name" value="AAA"/>
    <property type="match status" value="3"/>
</dbReference>
<feature type="domain" description="AAA+ ATPase" evidence="16">
    <location>
        <begin position="2625"/>
        <end position="2795"/>
    </location>
</feature>
<keyword evidence="12" id="KW-0206">Cytoskeleton</keyword>
<dbReference type="OrthoDB" id="10251809at2759"/>
<dbReference type="FunFam" id="3.40.50.300:FF:000153">
    <property type="entry name" value="Dynein axonemal heavy chain 1"/>
    <property type="match status" value="1"/>
</dbReference>
<dbReference type="Gene3D" id="1.20.1270.280">
    <property type="match status" value="1"/>
</dbReference>
<dbReference type="InterPro" id="IPR043157">
    <property type="entry name" value="Dynein_AAA1S"/>
</dbReference>
<dbReference type="Pfam" id="PF17852">
    <property type="entry name" value="Dynein_AAA_lid"/>
    <property type="match status" value="1"/>
</dbReference>
<dbReference type="Gene3D" id="1.20.58.1120">
    <property type="match status" value="1"/>
</dbReference>
<dbReference type="Gene3D" id="1.20.920.30">
    <property type="match status" value="1"/>
</dbReference>
<dbReference type="Pfam" id="PF12780">
    <property type="entry name" value="AAA_8"/>
    <property type="match status" value="1"/>
</dbReference>
<dbReference type="InterPro" id="IPR004273">
    <property type="entry name" value="Dynein_heavy_D6_P-loop"/>
</dbReference>
<dbReference type="Pfam" id="PF18199">
    <property type="entry name" value="Dynein_C"/>
    <property type="match status" value="1"/>
</dbReference>
<dbReference type="InterPro" id="IPR041228">
    <property type="entry name" value="Dynein_C"/>
</dbReference>
<dbReference type="Pfam" id="PF18198">
    <property type="entry name" value="AAA_lid_11"/>
    <property type="match status" value="1"/>
</dbReference>
<dbReference type="FunFam" id="1.20.920.30:FF:000007">
    <property type="entry name" value="Dynein axonemal heavy chain 10"/>
    <property type="match status" value="1"/>
</dbReference>
<feature type="compositionally biased region" description="Basic and acidic residues" evidence="15">
    <location>
        <begin position="131"/>
        <end position="147"/>
    </location>
</feature>
<dbReference type="Gene3D" id="1.20.920.20">
    <property type="match status" value="1"/>
</dbReference>
<feature type="coiled-coil region" evidence="14">
    <location>
        <begin position="1389"/>
        <end position="1450"/>
    </location>
</feature>
<sequence>MDDVRFEWMRDKVYFALNISEQEVFEELLNRDEGEFERALAKFLNETPEEGRSAAIFYKREREEEIEIEVEVEPSEALFPEEAAGQDALPETQPATAVPTPVPETVETPTEEKTKTGKKKKKKGKKAASARTEESSQHEVETPREPDPVTPAIPEGENGLVEEPEEKVIQTKIITQTIVKTYLYMCHGHIPEEVAEDDCVYFIRNTPGMVDLPNTIDDAHEILPQFFEFGILNGHSLVMLEQVITQVYLPLLSFNSHKNGEAPTDAEEQAAGLSSSSQDDFDDDSSEVESSKINLAESRQRALLRDEFLINMQKFVSHISRTIQHIEGEVRLEVPHLDTDGDETELAKNEELIHSIEEACLQWTKQIASALELQLKKTPQGNGPLAEIDFWRERNSALSALSEQLKLPSVKRMLVILSCKDALGDHAILQSFELHCAELTKYHVEAKDNVRFLSTLERHFKNITHGAGFQIVLDTIPSMMNALRMVWIISRHYNNDDRMVPLMERIAWQLAERVAKVINIRTIFKDTHPQIKARTHEAKKTLELWKECYFEVRAKIEASGRDARWEFDRKRLFERTDYMATICQDIYNIAQVLEEFYNIFGPELKSVTGDPQRIEEVLKRVDGLVDPIEKVDFEPFVLKHQLQWKKHMEWFNKEVSAIEDEAKHFINESFKTLRSAEGAFDLLLKFRHIRSREAINAQMMKKFNDILLQYGKEVDTAHALFKQYQHNPPVSKNQPPVAGAIAWERSLFLRIKHTIIRFQAVEDMMTSDYGKAARNKYLGVARQMKEYEDKKYEQWAEHVTAILPSLLKRNLLIKPDVIPTKNDLQGEDGFSTDSKYVVDFASELSEIITETKYMEELGFSIPELARNVALQEDKYIRWNDGLNHMLNRYHTVVSTLSTAETQLLDDHLKDLSRTLKPGHKRLNWNSLGISDYISKCEQAISKFESLLNQIQKNAKDIDARLKSIENADLFKGPPPILNGEILPSCKEYFERIEQERIHTFEVLARKYRAIGPLLTKMEGLVAHTNSGRSPRLHSYYAHWEWKVYQILRNLMIKNLTRFNQHLAGSKPMFQVEAMLSAPEILLAPAANEVYKLCMQSVRDCVEGTKNFIRWMHGTCIETPPQTVEGEDEPIIFSFFSDIAADPVIVEFVTTTSNYMQKTLTNLTKYLSRWKRYRPLWKLDKTIMLEKFAAKNPTCVAFDDMLQFYSNLADEVASQPKIRDEDSIRLHMTMLADTVRDHAKKWVNSLGTLLQEAAKTDLFSLKTELETMSANLKRSPDTLEDLKFVLKVIADAKDMSLTVEMRIADILERYRTIAMYDIEVTPEEKEACGNIQKMWEDLFLESKYVDASLIVVKKKFTEITQTQIGDFSTELDKFHSRFKEGGPGAVGNDLDKGLQLLEEYKKELKQYETDRQELANAEKLFDLPITMYPELVQVQKEMSGLEKIYEIYKEQKTAREEWAQTLWANLNVQHLVDGIESYIKALKKLPRDVKGTPTARMVEGRMKEFKDSIPLFVDLKNEALRERHWKELMQKTGKSFDMNPDTFTLENLFAMELHNYKDVIADIVTSASKELSIEKGIKEVTDVWEAMKFNVMKYMKGTQERGFILGAVDEVMQILDDNAMNLQSMSASRFVGPFLNQVQSWEKSLSLIGEVLEVWLVVQRKWMYLESIFIGGDIRSQLPEEAKKFDAIDKLFKKIMQETHGNPKIKDACHATNRLQDLEMISTGLEKCQKSLNDYLDSKRNAFPRFFFISDDELLSILGSSEPTCVQEHMIKMYDNIASLRFQEGNNKETLAMAMISAEGESMDFRQSVPAEGRVEDWMTNVLLEMRRTNRLITKEAIFKYCDGMSRVEWMYLYQGMVVLATNQVWWTWEVEDVFRMVRQGDKMAMKNYSKRMHSQIDSLVVQVRSPLSKNDRKKFNSVLIIDVHARDIIDGFVRDSILDAREFEWESQLRFYWDREPDELNVRQCTGTFGYGYEYMGLNGRLVITPLTDRIYLTLTQALSMYLGGAPAGPAGTGKTETTKDLAKALGLLCVVTNCGEGMDFMAVGKIFSGLAQCGAWGCFDEFNRIDVSVLSVISSQIQTIRNALVHKLKKFQFEGSEIALDGRMGIFITMNPGYAGRTELPESVKALFRPVVVIVPDLQQICEIMLFSEGFLMAKVLAKKMTVLYKLAKEQLSKQYHYDFGLRALKSVLVMAGELKRGSPDLEEDVVLMRALRDMNLPKFVFEDVPLFLGLISDLFPGLDCPRVRYPNFNDAVEQTLEDNNYILLDHQVDKVVQMYETMLTRHTTMVVGPTGGGKSVVINTLAQAQTRLGTHTKIYIMNPKAMSVIELYGILDPATRDWTDGLLSNIFREINRPTDKNERKYILFDGDVDALWVENMNSVMDDNRLLTLANGERIRLQKHCALLFEVVSDLQYASPATVSRCGMVFVDPKNLGYIPYWQKWVNARSNKNEQKELTRLFEKYVPGVLEMILEGIVDGKQGEKLKTIVPQTALNMVVQLSRMLEALLDKDNMDLNVLECYFQEALYCSMGASLLEDGQIKFDEYVKYVSSMSLVTDDKQQAGPGELPGQLDTVYEYFFDGEKSKWVPWSDHVPKYVHDPERRFNEILVPTKDTVRNTWILEQMLKIKQPVLFVGDSGTSKTATIQDFLRKINQETHLILCINFSSRTTSMDVQRNLEANVEKRTKDTYGPPPGKRLLVFMDDMNMPQVDEYGTQQPIALLKLLLEKGGMYDRGKDLILKYIRDIGFLASMGKAGGGRNEVDPRFVSLFSVYNITFPSEEALKHIYASILAGHVQPFDESIQQIAETVTQATLDLYKMIVNDLPPTPSKFHYIFNLRDLSRVCQGLLLTTPDRFQKADSFTRVWRNECLRVFYDRLTNEEDKTHVQGLIKGILEEHFKDCVEVSLREPILFGDYRTALDEGEARLYEDIQDYDACKALFQEILEEYNDSHTPMNLVLFEDALEHLTRIHRVIRMDQGHALLVGVGGSGKQSLTKLASFAAGCEIFEITLSRGYDENNFREDLKILYNKLGIERKKVVFLFTDQHVAQEGFLELINNMLTSGMVPALFADDEKESIVGQMRDEATKLGIPPTREAIWQYFISKCSTNLHIVLAMSPVGDTLRTRCRNFPGLVNNCSIDWFMPWPVQALMAVANVFLGNEEVKSIPEEHKEKVVGHVVFVHQSVVEYSVKFAQKLRRNNYVTPKNYLDFINTYLKLLDEKDEYILAQCKRLEGGMAKLAEASVQLNELNEKLAVQKVAVTEKTEACEVLLGEISARTSQAEEKKSFAISKSKDIQIQSVEISKEKKEAEEALNEALPALEAAKLALQDLDRSDVTEIRAFAKPPKAVQMVCECIVVLRGIREVSWKSAKAMMAEANFLKSLQELDVDGIGQTQVKTVKGFLKDLDTTPEEMKTVSMAGSGLLKFVVAVMGYCSVAREIKPKREKVARLEKTFFQAKRDLDKINAEVKSLEDELADLGRKYEEAINEKQALQEEAEIMERRLIAADKLISGLGSENVRWTKDLEELKSRRIRLLGDCLISSAFLSYVGAFTWDFRNQLIYEDWQNDVQERGIPLSDNFRIEGLLTDDVEISRWGSEGLPPDELSVQNGILTTRASRFPLCIDPQQQALNWIKKKEEPNNLKVCTFNDSDFLKQLELAIKYGFPFLFQDVDEYIDPVIDNVLEKNIKGQAGREFIMLGDKEVDYDPNFRLYLNTKLSNPKYTPAVFGKAMVINYTVTLKGLEDQLLSVIVGFERKELEEQRERLIQETSENKRLLKDLEDSLLRELATSTGNMLDNVELVATLEETKSKASEVTEKLKLAATTAVDIDKLRDGYRPAAKRGAILFFVLSEMALINNMYQYSLASYLDVFTFSLKKSLPDSILVKRLRNIMDTLTHNVYNYACTGLFEKHKLLFSFQMTIKLEQSEGNLPQEELDFFIKGNLSLEKSRRGRPHQWIPEQGWEDVMKLQEISDVFSTLPDDIDRNQKEWKTWFDLDNPEQSGFPMKYKDSLSEFQRLLLLRCFRVDRVYRAVTDYVTSRMGEKYVTPPVISFEAIFEQSTPFSPIVFILSPGSDPASDLMKLAERSGFGGNKLKFLSMGQGQEKMALQLLETAIARGQWLMLQNCHLLVKWLIDLEKALERLTKPHPDFRLWLTTDPTPAFPIGILQRSLKVVTEPPNGLKLNLRSTYHKISSQALEDCPHQAFKPLVFVLGFFHAVVQERRKYGKIGWNVPYDFNESDFRVCMEILNTYLTKAYEQGDTKIPWNSLKYLIGEVMYGGRAIDNFDRRVLNTYMDEYMGDFIFDTFQPFHFFHNEEVDYYIPELGLKDVYLDYIEELPLANTPEVFGLHPNAEINYYTQAARDMWSQLVELQPQTGESGSGISREDFIANIASDIQAKLPQLFDLDKIKKKLGIDISPTTVVLLQELERFNMLISRMSKSLVELQRALKGEVGMSSVLDEVARALFNGQIPAIWRRLAPDTLKSLGNWMIHFQRRFSQYTTWVNEAEPPVIWLSGLHIPESYLTALVQATCRKNGWPLDKSTLYTAVTNYMTEDEVTERAHSVTFKTDEFSRYGCFVTGLYLEGAAWNREEGCLMRPKPKQLIQELPVLKVIPIESHRLKLQNTFRTPVYTTSQRRNAMGVGLVFEADLATTEHSSHWVLQGVCLILNTD</sequence>
<protein>
    <submittedName>
        <fullName evidence="17">Dynein heavy chain 10, axonemal</fullName>
    </submittedName>
</protein>
<dbReference type="FunFam" id="3.20.180.20:FF:000001">
    <property type="entry name" value="Dynein axonemal heavy chain 5"/>
    <property type="match status" value="1"/>
</dbReference>
<dbReference type="Gene3D" id="6.10.140.1060">
    <property type="match status" value="1"/>
</dbReference>
<dbReference type="Gene3D" id="1.10.8.710">
    <property type="match status" value="1"/>
</dbReference>
<evidence type="ECO:0000256" key="8">
    <source>
        <dbReference type="ARBA" id="ARBA00023017"/>
    </source>
</evidence>
<evidence type="ECO:0000256" key="4">
    <source>
        <dbReference type="ARBA" id="ARBA00022701"/>
    </source>
</evidence>
<keyword evidence="10" id="KW-0969">Cilium</keyword>
<dbReference type="InterPro" id="IPR027417">
    <property type="entry name" value="P-loop_NTPase"/>
</dbReference>
<evidence type="ECO:0000256" key="9">
    <source>
        <dbReference type="ARBA" id="ARBA00023054"/>
    </source>
</evidence>
<feature type="coiled-coil region" evidence="14">
    <location>
        <begin position="933"/>
        <end position="967"/>
    </location>
</feature>
<keyword evidence="7" id="KW-0067">ATP-binding</keyword>
<evidence type="ECO:0000259" key="16">
    <source>
        <dbReference type="SMART" id="SM00382"/>
    </source>
</evidence>
<dbReference type="Gene3D" id="1.10.472.130">
    <property type="match status" value="1"/>
</dbReference>
<dbReference type="Pfam" id="PF22597">
    <property type="entry name" value="DYN_lid"/>
    <property type="match status" value="1"/>
</dbReference>
<evidence type="ECO:0000256" key="11">
    <source>
        <dbReference type="ARBA" id="ARBA00023175"/>
    </source>
</evidence>
<dbReference type="InterPro" id="IPR042228">
    <property type="entry name" value="Dynein_linker_3"/>
</dbReference>
<dbReference type="FunFam" id="3.10.490.20:FF:000006">
    <property type="entry name" value="Dynein axonemal heavy chain 10"/>
    <property type="match status" value="1"/>
</dbReference>
<dbReference type="Pfam" id="PF12781">
    <property type="entry name" value="AAA_9"/>
    <property type="match status" value="1"/>
</dbReference>
<evidence type="ECO:0000256" key="7">
    <source>
        <dbReference type="ARBA" id="ARBA00022840"/>
    </source>
</evidence>
<feature type="domain" description="AAA+ ATPase" evidence="16">
    <location>
        <begin position="2282"/>
        <end position="2419"/>
    </location>
</feature>
<feature type="compositionally biased region" description="Low complexity" evidence="15">
    <location>
        <begin position="95"/>
        <end position="108"/>
    </location>
</feature>
<dbReference type="Pfam" id="PF12774">
    <property type="entry name" value="AAA_6"/>
    <property type="match status" value="1"/>
</dbReference>
<dbReference type="GO" id="GO:0051959">
    <property type="term" value="F:dynein light intermediate chain binding"/>
    <property type="evidence" value="ECO:0007669"/>
    <property type="project" value="InterPro"/>
</dbReference>
<dbReference type="InterPro" id="IPR054354">
    <property type="entry name" value="DYNC2H1-like_lid"/>
</dbReference>
<keyword evidence="13" id="KW-0966">Cell projection</keyword>
<dbReference type="FunFam" id="1.20.1270.280:FF:000005">
    <property type="entry name" value="Dynein axonemal heavy chain 10"/>
    <property type="match status" value="1"/>
</dbReference>
<evidence type="ECO:0000313" key="17">
    <source>
        <dbReference type="EMBL" id="KAJ8036694.1"/>
    </source>
</evidence>
<dbReference type="InterPro" id="IPR041658">
    <property type="entry name" value="AAA_lid_11"/>
</dbReference>
<dbReference type="FunFam" id="1.10.8.710:FF:000002">
    <property type="entry name" value="dynein heavy chain 17, axonemal"/>
    <property type="match status" value="1"/>
</dbReference>
<dbReference type="FunFam" id="1.20.58.1120:FF:000008">
    <property type="entry name" value="Dynein heavy chain 10, axonemal"/>
    <property type="match status" value="1"/>
</dbReference>
<dbReference type="InterPro" id="IPR024317">
    <property type="entry name" value="Dynein_heavy_chain_D4_dom"/>
</dbReference>
<dbReference type="FunFam" id="1.10.472.130:FF:000010">
    <property type="entry name" value="Dynein axonemal heavy chain 10"/>
    <property type="match status" value="1"/>
</dbReference>
<dbReference type="InterPro" id="IPR035699">
    <property type="entry name" value="AAA_6"/>
</dbReference>
<dbReference type="InterPro" id="IPR035706">
    <property type="entry name" value="AAA_9"/>
</dbReference>
<dbReference type="Pfam" id="PF08385">
    <property type="entry name" value="DHC_N1"/>
    <property type="match status" value="1"/>
</dbReference>
<comment type="similarity">
    <text evidence="2">Belongs to the dynein heavy chain family.</text>
</comment>
<dbReference type="Pfam" id="PF12775">
    <property type="entry name" value="AAA_7"/>
    <property type="match status" value="1"/>
</dbReference>
<evidence type="ECO:0000256" key="1">
    <source>
        <dbReference type="ARBA" id="ARBA00004430"/>
    </source>
</evidence>
<dbReference type="EMBL" id="JAIZAY010000009">
    <property type="protein sequence ID" value="KAJ8036694.1"/>
    <property type="molecule type" value="Genomic_DNA"/>
</dbReference>
<comment type="subcellular location">
    <subcellularLocation>
        <location evidence="1">Cytoplasm</location>
        <location evidence="1">Cytoskeleton</location>
        <location evidence="1">Cilium axoneme</location>
    </subcellularLocation>
</comment>
<reference evidence="17" key="1">
    <citation type="submission" date="2021-10" db="EMBL/GenBank/DDBJ databases">
        <title>Tropical sea cucumber genome reveals ecological adaptation and Cuvierian tubules defense mechanism.</title>
        <authorList>
            <person name="Chen T."/>
        </authorList>
    </citation>
    <scope>NUCLEOTIDE SEQUENCE</scope>
    <source>
        <strain evidence="17">Nanhai2018</strain>
        <tissue evidence="17">Muscle</tissue>
    </source>
</reference>
<dbReference type="Pfam" id="PF08393">
    <property type="entry name" value="DHC_N2"/>
    <property type="match status" value="1"/>
</dbReference>
<dbReference type="FunFam" id="1.10.287.2620:FF:000002">
    <property type="entry name" value="Dynein heavy chain 2, axonemal"/>
    <property type="match status" value="1"/>
</dbReference>